<accession>A0A078HSI6</accession>
<dbReference type="PaxDb" id="3708-A0A078HSI6"/>
<keyword evidence="2" id="KW-1185">Reference proteome</keyword>
<dbReference type="AlphaFoldDB" id="A0A078HSI6"/>
<reference evidence="1 2" key="1">
    <citation type="journal article" date="2014" name="Science">
        <title>Plant genetics. Early allopolyploid evolution in the post-Neolithic Brassica napus oilseed genome.</title>
        <authorList>
            <person name="Chalhoub B."/>
            <person name="Denoeud F."/>
            <person name="Liu S."/>
            <person name="Parkin I.A."/>
            <person name="Tang H."/>
            <person name="Wang X."/>
            <person name="Chiquet J."/>
            <person name="Belcram H."/>
            <person name="Tong C."/>
            <person name="Samans B."/>
            <person name="Correa M."/>
            <person name="Da Silva C."/>
            <person name="Just J."/>
            <person name="Falentin C."/>
            <person name="Koh C.S."/>
            <person name="Le Clainche I."/>
            <person name="Bernard M."/>
            <person name="Bento P."/>
            <person name="Noel B."/>
            <person name="Labadie K."/>
            <person name="Alberti A."/>
            <person name="Charles M."/>
            <person name="Arnaud D."/>
            <person name="Guo H."/>
            <person name="Daviaud C."/>
            <person name="Alamery S."/>
            <person name="Jabbari K."/>
            <person name="Zhao M."/>
            <person name="Edger P.P."/>
            <person name="Chelaifa H."/>
            <person name="Tack D."/>
            <person name="Lassalle G."/>
            <person name="Mestiri I."/>
            <person name="Schnel N."/>
            <person name="Le Paslier M.C."/>
            <person name="Fan G."/>
            <person name="Renault V."/>
            <person name="Bayer P.E."/>
            <person name="Golicz A.A."/>
            <person name="Manoli S."/>
            <person name="Lee T.H."/>
            <person name="Thi V.H."/>
            <person name="Chalabi S."/>
            <person name="Hu Q."/>
            <person name="Fan C."/>
            <person name="Tollenaere R."/>
            <person name="Lu Y."/>
            <person name="Battail C."/>
            <person name="Shen J."/>
            <person name="Sidebottom C.H."/>
            <person name="Wang X."/>
            <person name="Canaguier A."/>
            <person name="Chauveau A."/>
            <person name="Berard A."/>
            <person name="Deniot G."/>
            <person name="Guan M."/>
            <person name="Liu Z."/>
            <person name="Sun F."/>
            <person name="Lim Y.P."/>
            <person name="Lyons E."/>
            <person name="Town C.D."/>
            <person name="Bancroft I."/>
            <person name="Wang X."/>
            <person name="Meng J."/>
            <person name="Ma J."/>
            <person name="Pires J.C."/>
            <person name="King G.J."/>
            <person name="Brunel D."/>
            <person name="Delourme R."/>
            <person name="Renard M."/>
            <person name="Aury J.M."/>
            <person name="Adams K.L."/>
            <person name="Batley J."/>
            <person name="Snowdon R.J."/>
            <person name="Tost J."/>
            <person name="Edwards D."/>
            <person name="Zhou Y."/>
            <person name="Hua W."/>
            <person name="Sharpe A.G."/>
            <person name="Paterson A.H."/>
            <person name="Guan C."/>
            <person name="Wincker P."/>
        </authorList>
    </citation>
    <scope>NUCLEOTIDE SEQUENCE [LARGE SCALE GENOMIC DNA]</scope>
    <source>
        <strain evidence="2">cv. Darmor-bzh</strain>
    </source>
</reference>
<organism evidence="1 2">
    <name type="scientific">Brassica napus</name>
    <name type="common">Rape</name>
    <dbReference type="NCBI Taxonomy" id="3708"/>
    <lineage>
        <taxon>Eukaryota</taxon>
        <taxon>Viridiplantae</taxon>
        <taxon>Streptophyta</taxon>
        <taxon>Embryophyta</taxon>
        <taxon>Tracheophyta</taxon>
        <taxon>Spermatophyta</taxon>
        <taxon>Magnoliopsida</taxon>
        <taxon>eudicotyledons</taxon>
        <taxon>Gunneridae</taxon>
        <taxon>Pentapetalae</taxon>
        <taxon>rosids</taxon>
        <taxon>malvids</taxon>
        <taxon>Brassicales</taxon>
        <taxon>Brassicaceae</taxon>
        <taxon>Brassiceae</taxon>
        <taxon>Brassica</taxon>
    </lineage>
</organism>
<sequence>MAEKATSLKEAVRESLMFFTLEEPMFQRLS</sequence>
<proteinExistence type="predicted"/>
<gene>
    <name evidence="1" type="primary">BnaC03g34020D</name>
    <name evidence="1" type="ORF">GSBRNA2T00071570001</name>
</gene>
<dbReference type="EMBL" id="LK032477">
    <property type="protein sequence ID" value="CDY40686.1"/>
    <property type="molecule type" value="Genomic_DNA"/>
</dbReference>
<name>A0A078HSI6_BRANA</name>
<protein>
    <submittedName>
        <fullName evidence="1">BnaC03g34020D protein</fullName>
    </submittedName>
</protein>
<evidence type="ECO:0000313" key="2">
    <source>
        <dbReference type="Proteomes" id="UP000028999"/>
    </source>
</evidence>
<evidence type="ECO:0000313" key="1">
    <source>
        <dbReference type="EMBL" id="CDY40686.1"/>
    </source>
</evidence>
<dbReference type="Gramene" id="CDY40686">
    <property type="protein sequence ID" value="CDY40686"/>
    <property type="gene ID" value="GSBRNA2T00071570001"/>
</dbReference>
<dbReference type="Proteomes" id="UP000028999">
    <property type="component" value="Unassembled WGS sequence"/>
</dbReference>